<reference evidence="1 2" key="1">
    <citation type="submission" date="2019-10" db="EMBL/GenBank/DDBJ databases">
        <title>Alkalibaculum tamaniensis sp.nov., a new alkaliphilic acetogen, isolated on methoxylated aromatics from a mud volcano.</title>
        <authorList>
            <person name="Khomyakova M.A."/>
            <person name="Merkel A.Y."/>
            <person name="Bonch-Osmolovskaya E.A."/>
            <person name="Slobodkin A.I."/>
        </authorList>
    </citation>
    <scope>NUCLEOTIDE SEQUENCE [LARGE SCALE GENOMIC DNA]</scope>
    <source>
        <strain evidence="1 2">M08DMB</strain>
    </source>
</reference>
<name>A0A6A7K927_9FIRM</name>
<proteinExistence type="predicted"/>
<dbReference type="Proteomes" id="UP000440004">
    <property type="component" value="Unassembled WGS sequence"/>
</dbReference>
<sequence length="132" mass="15281">MGTQTLDKKAKEMIISQVKESGVITRDKIVELIRPHYMFDKDLALERELKRKANSIISQIKDDDGTRDCFNYKNPDGESTYAYVGTTKDVRVLNQIEEQLKKKYIGLNESINKVRKRRSQLPGQISLFEKEA</sequence>
<keyword evidence="2" id="KW-1185">Reference proteome</keyword>
<dbReference type="EMBL" id="WHNX01000012">
    <property type="protein sequence ID" value="MPW25978.1"/>
    <property type="molecule type" value="Genomic_DNA"/>
</dbReference>
<gene>
    <name evidence="1" type="ORF">GC105_09260</name>
</gene>
<dbReference type="AlphaFoldDB" id="A0A6A7K927"/>
<evidence type="ECO:0000313" key="2">
    <source>
        <dbReference type="Proteomes" id="UP000440004"/>
    </source>
</evidence>
<evidence type="ECO:0000313" key="1">
    <source>
        <dbReference type="EMBL" id="MPW25978.1"/>
    </source>
</evidence>
<dbReference type="RefSeq" id="WP_152803997.1">
    <property type="nucleotide sequence ID" value="NZ_WHNX01000012.1"/>
</dbReference>
<accession>A0A6A7K927</accession>
<comment type="caution">
    <text evidence="1">The sequence shown here is derived from an EMBL/GenBank/DDBJ whole genome shotgun (WGS) entry which is preliminary data.</text>
</comment>
<organism evidence="1 2">
    <name type="scientific">Alkalibaculum sporogenes</name>
    <dbReference type="NCBI Taxonomy" id="2655001"/>
    <lineage>
        <taxon>Bacteria</taxon>
        <taxon>Bacillati</taxon>
        <taxon>Bacillota</taxon>
        <taxon>Clostridia</taxon>
        <taxon>Eubacteriales</taxon>
        <taxon>Eubacteriaceae</taxon>
        <taxon>Alkalibaculum</taxon>
    </lineage>
</organism>
<protein>
    <submittedName>
        <fullName evidence="1">Uncharacterized protein</fullName>
    </submittedName>
</protein>